<dbReference type="PANTHER" id="PTHR42913">
    <property type="entry name" value="APOPTOSIS-INDUCING FACTOR 1"/>
    <property type="match status" value="1"/>
</dbReference>
<dbReference type="OrthoDB" id="9781621at2"/>
<dbReference type="RefSeq" id="WP_009543538.1">
    <property type="nucleotide sequence ID" value="NC_010546.1"/>
</dbReference>
<evidence type="ECO:0000256" key="5">
    <source>
        <dbReference type="ARBA" id="ARBA00023002"/>
    </source>
</evidence>
<dbReference type="InterPro" id="IPR023753">
    <property type="entry name" value="FAD/NAD-binding_dom"/>
</dbReference>
<dbReference type="InterPro" id="IPR036188">
    <property type="entry name" value="FAD/NAD-bd_sf"/>
</dbReference>
<evidence type="ECO:0000259" key="6">
    <source>
        <dbReference type="Pfam" id="PF07992"/>
    </source>
</evidence>
<dbReference type="AlphaFoldDB" id="B1WTN9"/>
<dbReference type="HOGENOM" id="CLU_021377_7_1_3"/>
<evidence type="ECO:0000256" key="1">
    <source>
        <dbReference type="ARBA" id="ARBA00001974"/>
    </source>
</evidence>
<evidence type="ECO:0000256" key="2">
    <source>
        <dbReference type="ARBA" id="ARBA00005272"/>
    </source>
</evidence>
<keyword evidence="3" id="KW-0285">Flavoprotein</keyword>
<evidence type="ECO:0000313" key="7">
    <source>
        <dbReference type="EMBL" id="ACB53754.1"/>
    </source>
</evidence>
<organism evidence="7 8">
    <name type="scientific">Crocosphaera subtropica (strain ATCC 51142 / BH68)</name>
    <name type="common">Cyanothece sp. (strain ATCC 51142)</name>
    <dbReference type="NCBI Taxonomy" id="43989"/>
    <lineage>
        <taxon>Bacteria</taxon>
        <taxon>Bacillati</taxon>
        <taxon>Cyanobacteriota</taxon>
        <taxon>Cyanophyceae</taxon>
        <taxon>Oscillatoriophycideae</taxon>
        <taxon>Chroococcales</taxon>
        <taxon>Aphanothecaceae</taxon>
        <taxon>Crocosphaera</taxon>
        <taxon>Crocosphaera subtropica</taxon>
    </lineage>
</organism>
<dbReference type="SUPFAM" id="SSF51905">
    <property type="entry name" value="FAD/NAD(P)-binding domain"/>
    <property type="match status" value="2"/>
</dbReference>
<evidence type="ECO:0000256" key="4">
    <source>
        <dbReference type="ARBA" id="ARBA00022827"/>
    </source>
</evidence>
<accession>B1WTN9</accession>
<dbReference type="Gene3D" id="3.50.50.100">
    <property type="match status" value="1"/>
</dbReference>
<keyword evidence="4" id="KW-0274">FAD</keyword>
<dbReference type="PRINTS" id="PR00368">
    <property type="entry name" value="FADPNR"/>
</dbReference>
<evidence type="ECO:0000256" key="3">
    <source>
        <dbReference type="ARBA" id="ARBA00022630"/>
    </source>
</evidence>
<dbReference type="GO" id="GO:0019646">
    <property type="term" value="P:aerobic electron transport chain"/>
    <property type="evidence" value="ECO:0007669"/>
    <property type="project" value="TreeGrafter"/>
</dbReference>
<gene>
    <name evidence="7" type="ordered locus">cce_4406</name>
</gene>
<dbReference type="EMBL" id="CP000806">
    <property type="protein sequence ID" value="ACB53754.1"/>
    <property type="molecule type" value="Genomic_DNA"/>
</dbReference>
<dbReference type="eggNOG" id="COG1252">
    <property type="taxonomic scope" value="Bacteria"/>
</dbReference>
<dbReference type="Pfam" id="PF07992">
    <property type="entry name" value="Pyr_redox_2"/>
    <property type="match status" value="1"/>
</dbReference>
<dbReference type="Proteomes" id="UP000001203">
    <property type="component" value="Chromosome circular"/>
</dbReference>
<name>B1WTN9_CROS5</name>
<keyword evidence="5" id="KW-0560">Oxidoreductase</keyword>
<dbReference type="GO" id="GO:0003955">
    <property type="term" value="F:NAD(P)H dehydrogenase (quinone) activity"/>
    <property type="evidence" value="ECO:0007669"/>
    <property type="project" value="TreeGrafter"/>
</dbReference>
<keyword evidence="8" id="KW-1185">Reference proteome</keyword>
<proteinExistence type="inferred from homology"/>
<comment type="similarity">
    <text evidence="2">Belongs to the NADH dehydrogenase family.</text>
</comment>
<dbReference type="STRING" id="43989.cce_4406"/>
<dbReference type="KEGG" id="cyt:cce_4406"/>
<evidence type="ECO:0000313" key="8">
    <source>
        <dbReference type="Proteomes" id="UP000001203"/>
    </source>
</evidence>
<sequence>MNHSSNSTVIIGGGFVGLFTALHLQQQNYPDPIILIDQTERFIFKPLLYELLSGEMDDFQVCPRYDKLLDPEKVQFICDTVEAIDLPQNTLTLKSGTICNYDKLVIGLGSCSSYFGIEGAKEHTLSFRTRQDAITLKQHLQQCLQRGSEIQDSQQRRHLLTVAIVGAGPSGVELAATLADSLPQWYHQRGGNWAEIRLVLLNQDENILQGDINTELRQAAKTALTDKKVSVELLLNASVTKVQPRQLYYQYQEQTHTLEAATIVWTAGTQTHPLIHSLPIPESHRDKQGRLLLAPTLQLPHFPNVFVGGDCATILNHPLPPLAQVAYQEGTAIAQNLQALAHNQKPTHAEVDIKGSLLKLGLDDSAAQLFDQFVVTGKSAYLIRQGRYLTLLPAPGHDFKATTEWLSDELCSLNF</sequence>
<dbReference type="InterPro" id="IPR051169">
    <property type="entry name" value="NADH-Q_oxidoreductase"/>
</dbReference>
<feature type="domain" description="FAD/NAD(P)-binding" evidence="6">
    <location>
        <begin position="8"/>
        <end position="330"/>
    </location>
</feature>
<protein>
    <submittedName>
        <fullName evidence="7">Probable NADH dehydrogenase</fullName>
    </submittedName>
</protein>
<reference evidence="7 8" key="1">
    <citation type="journal article" date="2008" name="Proc. Natl. Acad. Sci. U.S.A.">
        <title>The genome of Cyanothece 51142, a unicellular diazotrophic cyanobacterium important in the marine nitrogen cycle.</title>
        <authorList>
            <person name="Welsh E.A."/>
            <person name="Liberton M."/>
            <person name="Stoeckel J."/>
            <person name="Loh T."/>
            <person name="Elvitigala T."/>
            <person name="Wang C."/>
            <person name="Wollam A."/>
            <person name="Fulton R.S."/>
            <person name="Clifton S.W."/>
            <person name="Jacobs J.M."/>
            <person name="Aurora R."/>
            <person name="Ghosh B.K."/>
            <person name="Sherman L.A."/>
            <person name="Smith R.D."/>
            <person name="Wilson R.K."/>
            <person name="Pakrasi H.B."/>
        </authorList>
    </citation>
    <scope>NUCLEOTIDE SEQUENCE [LARGE SCALE GENOMIC DNA]</scope>
    <source>
        <strain evidence="8">ATCC 51142 / BH68</strain>
    </source>
</reference>
<comment type="cofactor">
    <cofactor evidence="1">
        <name>FAD</name>
        <dbReference type="ChEBI" id="CHEBI:57692"/>
    </cofactor>
</comment>
<dbReference type="PANTHER" id="PTHR42913:SF3">
    <property type="entry name" value="64 KDA MITOCHONDRIAL NADH DEHYDROGENASE (EUROFUNG)"/>
    <property type="match status" value="1"/>
</dbReference>